<gene>
    <name evidence="2" type="ORF">ISP11_09875</name>
</gene>
<feature type="transmembrane region" description="Helical" evidence="1">
    <location>
        <begin position="274"/>
        <end position="302"/>
    </location>
</feature>
<dbReference type="RefSeq" id="WP_194512972.1">
    <property type="nucleotide sequence ID" value="NZ_JADIXP010000005.1"/>
</dbReference>
<protein>
    <submittedName>
        <fullName evidence="2">EpsG family protein</fullName>
    </submittedName>
</protein>
<keyword evidence="1" id="KW-0812">Transmembrane</keyword>
<organism evidence="2 3">
    <name type="scientific">Lelliottia nimipressuralis</name>
    <dbReference type="NCBI Taxonomy" id="69220"/>
    <lineage>
        <taxon>Bacteria</taxon>
        <taxon>Pseudomonadati</taxon>
        <taxon>Pseudomonadota</taxon>
        <taxon>Gammaproteobacteria</taxon>
        <taxon>Enterobacterales</taxon>
        <taxon>Enterobacteriaceae</taxon>
        <taxon>Lelliottia</taxon>
    </lineage>
</organism>
<keyword evidence="1" id="KW-0472">Membrane</keyword>
<feature type="transmembrane region" description="Helical" evidence="1">
    <location>
        <begin position="193"/>
        <end position="212"/>
    </location>
</feature>
<evidence type="ECO:0000313" key="3">
    <source>
        <dbReference type="Proteomes" id="UP000628560"/>
    </source>
</evidence>
<dbReference type="Proteomes" id="UP000628560">
    <property type="component" value="Unassembled WGS sequence"/>
</dbReference>
<feature type="transmembrane region" description="Helical" evidence="1">
    <location>
        <begin position="80"/>
        <end position="108"/>
    </location>
</feature>
<accession>A0ABD4K8B2</accession>
<dbReference type="InterPro" id="IPR049458">
    <property type="entry name" value="EpsG-like"/>
</dbReference>
<feature type="transmembrane region" description="Helical" evidence="1">
    <location>
        <begin position="247"/>
        <end position="265"/>
    </location>
</feature>
<evidence type="ECO:0000256" key="1">
    <source>
        <dbReference type="SAM" id="Phobius"/>
    </source>
</evidence>
<proteinExistence type="predicted"/>
<comment type="caution">
    <text evidence="2">The sequence shown here is derived from an EMBL/GenBank/DDBJ whole genome shotgun (WGS) entry which is preliminary data.</text>
</comment>
<feature type="transmembrane region" description="Helical" evidence="1">
    <location>
        <begin position="322"/>
        <end position="340"/>
    </location>
</feature>
<feature type="transmembrane region" description="Helical" evidence="1">
    <location>
        <begin position="161"/>
        <end position="187"/>
    </location>
</feature>
<sequence length="383" mass="44709">MTIYILLVLLALLTFLLTDNKQSSLLTKTLLIMSILFSGLSYTNGWDWYGYNDYYYYIQNTGFYAVGEYNNFGIEYLYLIYMYLIGLSGAGFGFFVLVNSVIVNLLIFKFCKNTAINYAFLMLIFITVSYLRLELSTIRQGLAVVIVMYAYSSILNERWKYAITAFILAICLHRSAAIVILFVPFILCVNRKAIHYYIVVLAVPFILLSSSLNSIFISLLSYANSGMLSVIVNKLIIYLSMNEAAKINPQAILLLCLYLISIYFCDVKNKKQMLFLNIMACQVVISLYFTFLTQLIIMRLIYYFQIGWMYWIYILYKEYFRPQWLCLGLILILVTFKLILNFRYEADRAVFFPYYNVISSYYDESYGRSRDFILNKADEFPQG</sequence>
<keyword evidence="1" id="KW-1133">Transmembrane helix</keyword>
<dbReference type="Pfam" id="PF14897">
    <property type="entry name" value="EpsG"/>
    <property type="match status" value="1"/>
</dbReference>
<reference evidence="2 3" key="1">
    <citation type="submission" date="2020-11" db="EMBL/GenBank/DDBJ databases">
        <title>Identification of Lelliottia nimipressuralis from Wound Infection by Whole Genome-Based Bacterial Identification.</title>
        <authorList>
            <person name="Navarathna D.H."/>
            <person name="Choi H."/>
            <person name="Jinadatha C."/>
            <person name="Chatterjee P."/>
            <person name="Hwang M."/>
        </authorList>
    </citation>
    <scope>NUCLEOTIDE SEQUENCE [LARGE SCALE GENOMIC DNA]</scope>
    <source>
        <strain evidence="2 3">DN2020</strain>
    </source>
</reference>
<dbReference type="AlphaFoldDB" id="A0ABD4K8B2"/>
<name>A0ABD4K8B2_9ENTR</name>
<evidence type="ECO:0000313" key="2">
    <source>
        <dbReference type="EMBL" id="MBF4178171.1"/>
    </source>
</evidence>
<dbReference type="EMBL" id="JADIXP010000005">
    <property type="protein sequence ID" value="MBF4178171.1"/>
    <property type="molecule type" value="Genomic_DNA"/>
</dbReference>
<feature type="transmembrane region" description="Helical" evidence="1">
    <location>
        <begin position="137"/>
        <end position="154"/>
    </location>
</feature>
<feature type="transmembrane region" description="Helical" evidence="1">
    <location>
        <begin position="115"/>
        <end position="131"/>
    </location>
</feature>